<dbReference type="Pfam" id="PF22657">
    <property type="entry name" value="SSB_1"/>
    <property type="match status" value="1"/>
</dbReference>
<proteinExistence type="predicted"/>
<reference evidence="1 2" key="1">
    <citation type="submission" date="2019-07" db="EMBL/GenBank/DDBJ databases">
        <title>Tepidimonas alkaliphilus YIM 72238 draft genome.</title>
        <authorList>
            <person name="Da Costa M.S."/>
            <person name="Froufe H.J.C."/>
            <person name="Egas C."/>
            <person name="Albuquerque L."/>
        </authorList>
    </citation>
    <scope>NUCLEOTIDE SEQUENCE [LARGE SCALE GENOMIC DNA]</scope>
    <source>
        <strain evidence="1 2">YIM 72238</strain>
    </source>
</reference>
<dbReference type="NCBIfam" id="TIGR04418">
    <property type="entry name" value="PriB_gamma"/>
    <property type="match status" value="1"/>
</dbReference>
<evidence type="ECO:0000313" key="2">
    <source>
        <dbReference type="Proteomes" id="UP000315736"/>
    </source>
</evidence>
<dbReference type="PIRSF" id="PIRSF003135">
    <property type="entry name" value="Primosomal_n"/>
    <property type="match status" value="1"/>
</dbReference>
<dbReference type="GO" id="GO:0003697">
    <property type="term" value="F:single-stranded DNA binding"/>
    <property type="evidence" value="ECO:0007669"/>
    <property type="project" value="InterPro"/>
</dbReference>
<dbReference type="GO" id="GO:0030894">
    <property type="term" value="C:replisome"/>
    <property type="evidence" value="ECO:0007669"/>
    <property type="project" value="InterPro"/>
</dbReference>
<dbReference type="SUPFAM" id="SSF50249">
    <property type="entry name" value="Nucleic acid-binding proteins"/>
    <property type="match status" value="1"/>
</dbReference>
<organism evidence="1 2">
    <name type="scientific">Tepidimonas alkaliphilus</name>
    <dbReference type="NCBI Taxonomy" id="2588942"/>
    <lineage>
        <taxon>Bacteria</taxon>
        <taxon>Pseudomonadati</taxon>
        <taxon>Pseudomonadota</taxon>
        <taxon>Betaproteobacteria</taxon>
        <taxon>Burkholderiales</taxon>
        <taxon>Tepidimonas</taxon>
    </lineage>
</organism>
<dbReference type="GO" id="GO:0006260">
    <property type="term" value="P:DNA replication"/>
    <property type="evidence" value="ECO:0007669"/>
    <property type="project" value="InterPro"/>
</dbReference>
<sequence length="89" mass="9894">MVERAALRYTPAGLAVQELVLEHQSWQEEAEGQRLVNLRIQAVAMGVLAERLAHGNLGAALQCQGFLLSPRRGRSVVFHIQSFELLQES</sequence>
<accession>A0A554WDB5</accession>
<name>A0A554WDB5_9BURK</name>
<dbReference type="Proteomes" id="UP000315736">
    <property type="component" value="Unassembled WGS sequence"/>
</dbReference>
<dbReference type="EMBL" id="VJNB01000001">
    <property type="protein sequence ID" value="TSE21556.1"/>
    <property type="molecule type" value="Genomic_DNA"/>
</dbReference>
<dbReference type="InterPro" id="IPR023646">
    <property type="entry name" value="Prisomal_replication_PriB"/>
</dbReference>
<protein>
    <submittedName>
        <fullName evidence="1">Primosomal replication protein N</fullName>
    </submittedName>
</protein>
<dbReference type="AlphaFoldDB" id="A0A554WDB5"/>
<gene>
    <name evidence="1" type="primary">priB</name>
    <name evidence="1" type="ORF">Talka_00231</name>
</gene>
<dbReference type="OrthoDB" id="5296916at2"/>
<keyword evidence="2" id="KW-1185">Reference proteome</keyword>
<evidence type="ECO:0000313" key="1">
    <source>
        <dbReference type="EMBL" id="TSE21556.1"/>
    </source>
</evidence>
<comment type="caution">
    <text evidence="1">The sequence shown here is derived from an EMBL/GenBank/DDBJ whole genome shotgun (WGS) entry which is preliminary data.</text>
</comment>
<dbReference type="Gene3D" id="2.40.50.140">
    <property type="entry name" value="Nucleic acid-binding proteins"/>
    <property type="match status" value="1"/>
</dbReference>
<dbReference type="InterPro" id="IPR012340">
    <property type="entry name" value="NA-bd_OB-fold"/>
</dbReference>